<name>A0ABV2ICX9_9HYPH</name>
<evidence type="ECO:0000259" key="2">
    <source>
        <dbReference type="Pfam" id="PF06812"/>
    </source>
</evidence>
<dbReference type="InterPro" id="IPR010657">
    <property type="entry name" value="ImpA_N"/>
</dbReference>
<dbReference type="InterPro" id="IPR017739">
    <property type="entry name" value="T6SS-assoc_VCA0119"/>
</dbReference>
<accession>A0ABV2ICX9</accession>
<dbReference type="EMBL" id="JBEPLY010000007">
    <property type="protein sequence ID" value="MET3600459.1"/>
    <property type="molecule type" value="Genomic_DNA"/>
</dbReference>
<feature type="domain" description="ImpA N-terminal" evidence="2">
    <location>
        <begin position="16"/>
        <end position="95"/>
    </location>
</feature>
<dbReference type="RefSeq" id="WP_354434388.1">
    <property type="nucleotide sequence ID" value="NZ_JBEPLY010000007.1"/>
</dbReference>
<dbReference type="PANTHER" id="PTHR37024:SF3">
    <property type="entry name" value="TYPE VI SECRETION SYSTEM PROTEIN TSSA"/>
    <property type="match status" value="1"/>
</dbReference>
<sequence length="471" mass="51379">MANEGFLNAINATLADPCDGDIEELPAYDVIGDALIRRGTPSQASVDWQEVEEAASRLLARNAKDIRLIEAICMARFATRDREGLFVCLDGLNAFLALPKSLRRPEKKAQFQSVLTRLLGFLLKDGPPGPAGILAEELTANLRLLGGNDELQEAGQSRVISGFLDRLAHDADGEAGDHGASAKARPEPNSQTNGKTAEARQVEPPPSTTVDFRLLRRQTGELADLLFDLDPAAPVSYLLRRHVTWLDVTAPPPLKEGQNTIVPPVSIESVERYETTLRDNPDDPALAKRLERTLQSLPFWIGGHVIAARLAQKCGRSAAATVIAAETRHFLARLPGLADLNFLDGQPLVPADDRAALDQLAGHTGQAAPTNGNEISQERYGVEMPTLECMAADPAKASEWDQNYRQAPSPRMRAFLELATLEMLAASGFTAITADQAIRLERAAEGASVREWDPELFRRLEKFGKWCTPTF</sequence>
<protein>
    <submittedName>
        <fullName evidence="3">Type VI secretion system protein VasJ</fullName>
    </submittedName>
</protein>
<keyword evidence="4" id="KW-1185">Reference proteome</keyword>
<feature type="region of interest" description="Disordered" evidence="1">
    <location>
        <begin position="171"/>
        <end position="207"/>
    </location>
</feature>
<organism evidence="3 4">
    <name type="scientific">Martelella mangrovi</name>
    <dbReference type="NCBI Taxonomy" id="1397477"/>
    <lineage>
        <taxon>Bacteria</taxon>
        <taxon>Pseudomonadati</taxon>
        <taxon>Pseudomonadota</taxon>
        <taxon>Alphaproteobacteria</taxon>
        <taxon>Hyphomicrobiales</taxon>
        <taxon>Aurantimonadaceae</taxon>
        <taxon>Martelella</taxon>
    </lineage>
</organism>
<gene>
    <name evidence="3" type="ORF">ABID12_002408</name>
</gene>
<proteinExistence type="predicted"/>
<dbReference type="Proteomes" id="UP001549164">
    <property type="component" value="Unassembled WGS sequence"/>
</dbReference>
<evidence type="ECO:0000313" key="3">
    <source>
        <dbReference type="EMBL" id="MET3600459.1"/>
    </source>
</evidence>
<dbReference type="PANTHER" id="PTHR37024">
    <property type="entry name" value="TYPE VI SECRETION SYSTEM DUF2094 AND IMPA-RELATED DOMAIN PROTEIN"/>
    <property type="match status" value="1"/>
</dbReference>
<reference evidence="3 4" key="1">
    <citation type="submission" date="2024-06" db="EMBL/GenBank/DDBJ databases">
        <title>Genomic Encyclopedia of Type Strains, Phase IV (KMG-IV): sequencing the most valuable type-strain genomes for metagenomic binning, comparative biology and taxonomic classification.</title>
        <authorList>
            <person name="Goeker M."/>
        </authorList>
    </citation>
    <scope>NUCLEOTIDE SEQUENCE [LARGE SCALE GENOMIC DNA]</scope>
    <source>
        <strain evidence="3 4">DSM 28102</strain>
    </source>
</reference>
<evidence type="ECO:0000313" key="4">
    <source>
        <dbReference type="Proteomes" id="UP001549164"/>
    </source>
</evidence>
<evidence type="ECO:0000256" key="1">
    <source>
        <dbReference type="SAM" id="MobiDB-lite"/>
    </source>
</evidence>
<dbReference type="Pfam" id="PF06812">
    <property type="entry name" value="ImpA_N"/>
    <property type="match status" value="1"/>
</dbReference>
<dbReference type="Pfam" id="PF16989">
    <property type="entry name" value="T6SS_VasJ"/>
    <property type="match status" value="1"/>
</dbReference>
<comment type="caution">
    <text evidence="3">The sequence shown here is derived from an EMBL/GenBank/DDBJ whole genome shotgun (WGS) entry which is preliminary data.</text>
</comment>